<dbReference type="KEGG" id="lue:DCD74_10895"/>
<organism evidence="2 3">
    <name type="scientific">Solilutibacter oculi</name>
    <dbReference type="NCBI Taxonomy" id="2698682"/>
    <lineage>
        <taxon>Bacteria</taxon>
        <taxon>Pseudomonadati</taxon>
        <taxon>Pseudomonadota</taxon>
        <taxon>Gammaproteobacteria</taxon>
        <taxon>Lysobacterales</taxon>
        <taxon>Lysobacteraceae</taxon>
        <taxon>Solilutibacter</taxon>
    </lineage>
</organism>
<dbReference type="RefSeq" id="WP_112927333.1">
    <property type="nucleotide sequence ID" value="NZ_CP029556.1"/>
</dbReference>
<dbReference type="Proteomes" id="UP000251842">
    <property type="component" value="Chromosome"/>
</dbReference>
<dbReference type="AlphaFoldDB" id="A0A344J7W2"/>
<protein>
    <recommendedName>
        <fullName evidence="4">General secretion pathway protein GspM</fullName>
    </recommendedName>
</protein>
<dbReference type="NCBIfam" id="NF040576">
    <property type="entry name" value="T2SS_GspM_XpsM"/>
    <property type="match status" value="1"/>
</dbReference>
<reference evidence="3" key="1">
    <citation type="submission" date="2018-05" db="EMBL/GenBank/DDBJ databases">
        <title>Luteimonas pekinense sp. nov., isolated from human Meibomian gland secretions, Beijing, China.</title>
        <authorList>
            <person name="Wen T."/>
            <person name="Bai H."/>
            <person name="Lv H."/>
        </authorList>
    </citation>
    <scope>NUCLEOTIDE SEQUENCE [LARGE SCALE GENOMIC DNA]</scope>
    <source>
        <strain evidence="3">83-4</strain>
    </source>
</reference>
<name>A0A344J7W2_9GAMM</name>
<feature type="transmembrane region" description="Helical" evidence="1">
    <location>
        <begin position="18"/>
        <end position="39"/>
    </location>
</feature>
<evidence type="ECO:0000256" key="1">
    <source>
        <dbReference type="SAM" id="Phobius"/>
    </source>
</evidence>
<keyword evidence="3" id="KW-1185">Reference proteome</keyword>
<evidence type="ECO:0000313" key="2">
    <source>
        <dbReference type="EMBL" id="AXA85122.1"/>
    </source>
</evidence>
<keyword evidence="1" id="KW-0812">Transmembrane</keyword>
<proteinExistence type="predicted"/>
<evidence type="ECO:0008006" key="4">
    <source>
        <dbReference type="Google" id="ProtNLM"/>
    </source>
</evidence>
<dbReference type="Pfam" id="PF10741">
    <property type="entry name" value="T2SSM_b"/>
    <property type="match status" value="1"/>
</dbReference>
<gene>
    <name evidence="2" type="ORF">DCD74_10895</name>
</gene>
<dbReference type="InterPro" id="IPR034756">
    <property type="entry name" value="T2SSM_b"/>
</dbReference>
<keyword evidence="1" id="KW-0472">Membrane</keyword>
<dbReference type="EMBL" id="CP029556">
    <property type="protein sequence ID" value="AXA85122.1"/>
    <property type="molecule type" value="Genomic_DNA"/>
</dbReference>
<sequence>MTAVAPALSPIERRQRNVAVLMLAITLAIAIGLLHALWWQPWSAARAQANQLAERQARAQALVAQRGPIEAALLAAEDASRQQPLWLPEGSVAQAIDGIAQRVDQSVAMVGGEGQRCRVQSRNPTPVASDPRRATLVLRLRCGNAELLQLLYLLESGQPALLVDDLNISAPPQYPGAILTGLAGVLDVGLSVSGQVQPTASAGDAP</sequence>
<dbReference type="OrthoDB" id="5767259at2"/>
<accession>A0A344J7W2</accession>
<keyword evidence="1" id="KW-1133">Transmembrane helix</keyword>
<evidence type="ECO:0000313" key="3">
    <source>
        <dbReference type="Proteomes" id="UP000251842"/>
    </source>
</evidence>